<dbReference type="RefSeq" id="WP_290283082.1">
    <property type="nucleotide sequence ID" value="NZ_JAUFQI010000001.1"/>
</dbReference>
<feature type="domain" description="Regulator of nucleoside diphosphate kinase N-terminal" evidence="2">
    <location>
        <begin position="4"/>
        <end position="42"/>
    </location>
</feature>
<dbReference type="InterPro" id="IPR001437">
    <property type="entry name" value="Tscrpt_elong_fac_GreA/B_C"/>
</dbReference>
<accession>A0ABV7WU13</accession>
<protein>
    <submittedName>
        <fullName evidence="3">GreA/GreB family elongation factor</fullName>
    </submittedName>
</protein>
<keyword evidence="3" id="KW-0648">Protein biosynthesis</keyword>
<dbReference type="InterPro" id="IPR036953">
    <property type="entry name" value="GreA/GreB_C_sf"/>
</dbReference>
<dbReference type="InterPro" id="IPR023459">
    <property type="entry name" value="Tscrpt_elong_fac_GreA/B_fam"/>
</dbReference>
<dbReference type="SUPFAM" id="SSF54534">
    <property type="entry name" value="FKBP-like"/>
    <property type="match status" value="1"/>
</dbReference>
<dbReference type="PANTHER" id="PTHR30437:SF5">
    <property type="entry name" value="REGULATOR OF NUCLEOSIDE DIPHOSPHATE KINASE"/>
    <property type="match status" value="1"/>
</dbReference>
<sequence>MNNPEITISSYDFDLISDLLDKMKSTEELEKLSAELDRANVVALKDLPGNIVAINSTVSFIIETTQKAFTYKLVTPKPKLEDGGLSIMSPIGSAIIGLSEGQTIEWPMSKGETVTVKITNVNHAERAQKLA</sequence>
<evidence type="ECO:0000259" key="2">
    <source>
        <dbReference type="Pfam" id="PF14760"/>
    </source>
</evidence>
<proteinExistence type="predicted"/>
<dbReference type="Gene3D" id="1.10.286.20">
    <property type="match status" value="1"/>
</dbReference>
<evidence type="ECO:0000259" key="1">
    <source>
        <dbReference type="Pfam" id="PF01272"/>
    </source>
</evidence>
<dbReference type="Pfam" id="PF14760">
    <property type="entry name" value="Rnk_N"/>
    <property type="match status" value="1"/>
</dbReference>
<reference evidence="4" key="1">
    <citation type="journal article" date="2019" name="Int. J. Syst. Evol. Microbiol.">
        <title>The Global Catalogue of Microorganisms (GCM) 10K type strain sequencing project: providing services to taxonomists for standard genome sequencing and annotation.</title>
        <authorList>
            <consortium name="The Broad Institute Genomics Platform"/>
            <consortium name="The Broad Institute Genome Sequencing Center for Infectious Disease"/>
            <person name="Wu L."/>
            <person name="Ma J."/>
        </authorList>
    </citation>
    <scope>NUCLEOTIDE SEQUENCE [LARGE SCALE GENOMIC DNA]</scope>
    <source>
        <strain evidence="4">CECT 8288</strain>
    </source>
</reference>
<name>A0ABV7WU13_9GAMM</name>
<gene>
    <name evidence="3" type="ORF">ACFOND_09790</name>
</gene>
<keyword evidence="4" id="KW-1185">Reference proteome</keyword>
<evidence type="ECO:0000313" key="4">
    <source>
        <dbReference type="Proteomes" id="UP001595710"/>
    </source>
</evidence>
<dbReference type="GO" id="GO:0003746">
    <property type="term" value="F:translation elongation factor activity"/>
    <property type="evidence" value="ECO:0007669"/>
    <property type="project" value="UniProtKB-KW"/>
</dbReference>
<dbReference type="EMBL" id="JBHRYN010000011">
    <property type="protein sequence ID" value="MFC3701930.1"/>
    <property type="molecule type" value="Genomic_DNA"/>
</dbReference>
<comment type="caution">
    <text evidence="3">The sequence shown here is derived from an EMBL/GenBank/DDBJ whole genome shotgun (WGS) entry which is preliminary data.</text>
</comment>
<dbReference type="InterPro" id="IPR029462">
    <property type="entry name" value="Rnk_N"/>
</dbReference>
<feature type="domain" description="Transcription elongation factor GreA/GreB C-terminal" evidence="1">
    <location>
        <begin position="49"/>
        <end position="122"/>
    </location>
</feature>
<keyword evidence="3" id="KW-0251">Elongation factor</keyword>
<organism evidence="3 4">
    <name type="scientific">Reinekea marina</name>
    <dbReference type="NCBI Taxonomy" id="1310421"/>
    <lineage>
        <taxon>Bacteria</taxon>
        <taxon>Pseudomonadati</taxon>
        <taxon>Pseudomonadota</taxon>
        <taxon>Gammaproteobacteria</taxon>
        <taxon>Oceanospirillales</taxon>
        <taxon>Saccharospirillaceae</taxon>
        <taxon>Reinekea</taxon>
    </lineage>
</organism>
<dbReference type="Gene3D" id="3.10.50.30">
    <property type="entry name" value="Transcription elongation factor, GreA/GreB, C-terminal domain"/>
    <property type="match status" value="1"/>
</dbReference>
<dbReference type="Proteomes" id="UP001595710">
    <property type="component" value="Unassembled WGS sequence"/>
</dbReference>
<dbReference type="Pfam" id="PF01272">
    <property type="entry name" value="GreA_GreB"/>
    <property type="match status" value="1"/>
</dbReference>
<evidence type="ECO:0000313" key="3">
    <source>
        <dbReference type="EMBL" id="MFC3701930.1"/>
    </source>
</evidence>
<dbReference type="PANTHER" id="PTHR30437">
    <property type="entry name" value="TRANSCRIPTION ELONGATION FACTOR GREA"/>
    <property type="match status" value="1"/>
</dbReference>